<evidence type="ECO:0000313" key="1">
    <source>
        <dbReference type="EMBL" id="CAE0325105.1"/>
    </source>
</evidence>
<dbReference type="AlphaFoldDB" id="A0A7S3IJC7"/>
<reference evidence="1" key="1">
    <citation type="submission" date="2021-01" db="EMBL/GenBank/DDBJ databases">
        <authorList>
            <person name="Corre E."/>
            <person name="Pelletier E."/>
            <person name="Niang G."/>
            <person name="Scheremetjew M."/>
            <person name="Finn R."/>
            <person name="Kale V."/>
            <person name="Holt S."/>
            <person name="Cochrane G."/>
            <person name="Meng A."/>
            <person name="Brown T."/>
            <person name="Cohen L."/>
        </authorList>
    </citation>
    <scope>NUCLEOTIDE SEQUENCE</scope>
    <source>
        <strain evidence="1">S3</strain>
    </source>
</reference>
<dbReference type="EMBL" id="HBIH01013979">
    <property type="protein sequence ID" value="CAE0325105.1"/>
    <property type="molecule type" value="Transcribed_RNA"/>
</dbReference>
<accession>A0A7S3IJC7</accession>
<name>A0A7S3IJC7_9SPIT</name>
<sequence length="95" mass="10776">MDLLASFANWTHLEHGVLDLAFEVVLLDCWLVVDEPLDLLVPHLNEVLKELVLLKLAHVELGVALRRPSSFFGSFHHLVKTLDVVLELSVDVFKH</sequence>
<protein>
    <submittedName>
        <fullName evidence="1">Uncharacterized protein</fullName>
    </submittedName>
</protein>
<proteinExistence type="predicted"/>
<gene>
    <name evidence="1" type="ORF">SINC0208_LOCUS5730</name>
</gene>
<organism evidence="1">
    <name type="scientific">Strombidium inclinatum</name>
    <dbReference type="NCBI Taxonomy" id="197538"/>
    <lineage>
        <taxon>Eukaryota</taxon>
        <taxon>Sar</taxon>
        <taxon>Alveolata</taxon>
        <taxon>Ciliophora</taxon>
        <taxon>Intramacronucleata</taxon>
        <taxon>Spirotrichea</taxon>
        <taxon>Oligotrichia</taxon>
        <taxon>Strombidiidae</taxon>
        <taxon>Strombidium</taxon>
    </lineage>
</organism>